<proteinExistence type="predicted"/>
<evidence type="ECO:0000256" key="3">
    <source>
        <dbReference type="ARBA" id="ARBA00022737"/>
    </source>
</evidence>
<organism evidence="11 12">
    <name type="scientific">Puma concolor</name>
    <name type="common">Mountain lion</name>
    <name type="synonym">Felis concolor</name>
    <dbReference type="NCBI Taxonomy" id="9696"/>
    <lineage>
        <taxon>Eukaryota</taxon>
        <taxon>Metazoa</taxon>
        <taxon>Chordata</taxon>
        <taxon>Craniata</taxon>
        <taxon>Vertebrata</taxon>
        <taxon>Euteleostomi</taxon>
        <taxon>Mammalia</taxon>
        <taxon>Eutheria</taxon>
        <taxon>Laurasiatheria</taxon>
        <taxon>Carnivora</taxon>
        <taxon>Feliformia</taxon>
        <taxon>Felidae</taxon>
        <taxon>Felinae</taxon>
        <taxon>Puma</taxon>
    </lineage>
</organism>
<feature type="domain" description="C2H2-type" evidence="10">
    <location>
        <begin position="549"/>
        <end position="576"/>
    </location>
</feature>
<accession>A0A6P6IMM2</accession>
<dbReference type="GeneID" id="112870423"/>
<evidence type="ECO:0000256" key="6">
    <source>
        <dbReference type="ARBA" id="ARBA00023242"/>
    </source>
</evidence>
<feature type="domain" description="C2H2-type" evidence="10">
    <location>
        <begin position="486"/>
        <end position="508"/>
    </location>
</feature>
<dbReference type="PANTHER" id="PTHR24394">
    <property type="entry name" value="ZINC FINGER PROTEIN"/>
    <property type="match status" value="1"/>
</dbReference>
<feature type="region of interest" description="Disordered" evidence="8">
    <location>
        <begin position="850"/>
        <end position="902"/>
    </location>
</feature>
<feature type="region of interest" description="Disordered" evidence="8">
    <location>
        <begin position="55"/>
        <end position="86"/>
    </location>
</feature>
<dbReference type="KEGG" id="pcoo:112870423"/>
<evidence type="ECO:0000256" key="7">
    <source>
        <dbReference type="PROSITE-ProRule" id="PRU00042"/>
    </source>
</evidence>
<comment type="subcellular location">
    <subcellularLocation>
        <location evidence="1">Nucleus</location>
    </subcellularLocation>
</comment>
<dbReference type="Pfam" id="PF13912">
    <property type="entry name" value="zf-C2H2_6"/>
    <property type="match status" value="1"/>
</dbReference>
<gene>
    <name evidence="12" type="primary">PATZ1</name>
</gene>
<keyword evidence="2" id="KW-0479">Metal-binding</keyword>
<sequence>MATEERPPGQQQEADAGIASAQFGTVESLEHILCSLFATVGTSLPHTRCLQLRTPSTAARRRSPALPGQANLRIQPAHGSIPGPAGDKAPCLAGGARGLSARRLSGLRALGMLSAQGSFTALPGPSSKPSSLGGAGVRGAPCSCPPPLTLCCRFPELVTSRSQGHKARRVVFGGKAGRWPHLPSSPRHAAPWVRSVSGVQKQLRRFGLPPARTPGPLWGREQGGGRRRLLGFRSSKWGSEGGDESFPAHRAVLAACSEYFESVFSAQLGDGGAADGGPADVGGAAAAPGGGAGGSRELEMHTISSKVFGDILDFAYTSRIVVRLESFPELMTAAKFLLMRSVIEICQEVIKQSNVQILVPPARADIMLFRPPGTSDLGFPLDMTNGAALAANSNGIAGSMQPEEEAARAAGAAIASQASLPVLPGVDRLPMVAGPLSPQLLTSPFPNVASSAPPLTGKRGRGRPRKANLLDSMFGSPGGLREAGILPCGLCGKVFTDANRLRQHEAQHGVTSLQLGYIDLPPPRLGENGLPISEDPDGPRKRSRTRKQVACEICGKIFRDVYHLNRHKLSHSGEKPYSCPVCGLRFKRKDRMSYHVRSHDGSVGKPYICQSCGKGFSSSLNGGSHCASVILGTLAPHWACFWFPAVCRGYHGEGRVWVGSSSGLPPLESLPSDLPSWDFAQPALWRSSHSVPDTAFSLSLKKSFPALENLGPAHSSSALFCPAPPGYLRQGWTASEGSRAFTQWPTCNASFATRDRLRSHLACHEDKVPCQVCGKYLRAAYMADHLKKHSEGPSNFCSICNRGFSSASYLKVHVKTHHGVPLPQVSRHQEPIPNGGAAFHCARTYGNKEGQKCSHQDPIESSDSYGDLSDASDLKTPEKQSTNGSFSCDMAVPKNKMESDGEKKYPCPECGSFFRSKSYLNKHIQKVHVRALGGPLGDLGPALGSPFSPQQNMSLLESFGFQIVQSAFASSLVDPEVDQQPMGPEGK</sequence>
<dbReference type="PROSITE" id="PS00028">
    <property type="entry name" value="ZINC_FINGER_C2H2_1"/>
    <property type="match status" value="5"/>
</dbReference>
<dbReference type="PROSITE" id="PS50097">
    <property type="entry name" value="BTB"/>
    <property type="match status" value="1"/>
</dbReference>
<evidence type="ECO:0000256" key="2">
    <source>
        <dbReference type="ARBA" id="ARBA00022723"/>
    </source>
</evidence>
<dbReference type="Pfam" id="PF00096">
    <property type="entry name" value="zf-C2H2"/>
    <property type="match status" value="4"/>
</dbReference>
<evidence type="ECO:0000256" key="4">
    <source>
        <dbReference type="ARBA" id="ARBA00022771"/>
    </source>
</evidence>
<protein>
    <submittedName>
        <fullName evidence="12">POZ-, AT hook-, and zinc finger-containing protein 1</fullName>
    </submittedName>
</protein>
<evidence type="ECO:0000259" key="10">
    <source>
        <dbReference type="PROSITE" id="PS50157"/>
    </source>
</evidence>
<evidence type="ECO:0000256" key="8">
    <source>
        <dbReference type="SAM" id="MobiDB-lite"/>
    </source>
</evidence>
<feature type="region of interest" description="Disordered" evidence="8">
    <location>
        <begin position="526"/>
        <end position="545"/>
    </location>
</feature>
<dbReference type="PANTHER" id="PTHR24394:SF44">
    <property type="entry name" value="ZINC FINGER PROTEIN 271-LIKE"/>
    <property type="match status" value="1"/>
</dbReference>
<keyword evidence="3" id="KW-0677">Repeat</keyword>
<dbReference type="InterPro" id="IPR000210">
    <property type="entry name" value="BTB/POZ_dom"/>
</dbReference>
<evidence type="ECO:0000259" key="9">
    <source>
        <dbReference type="PROSITE" id="PS50097"/>
    </source>
</evidence>
<dbReference type="Proteomes" id="UP000515131">
    <property type="component" value="Unplaced"/>
</dbReference>
<keyword evidence="4 7" id="KW-0863">Zinc-finger</keyword>
<evidence type="ECO:0000313" key="12">
    <source>
        <dbReference type="RefSeq" id="XP_025789362.1"/>
    </source>
</evidence>
<dbReference type="SUPFAM" id="SSF54695">
    <property type="entry name" value="POZ domain"/>
    <property type="match status" value="1"/>
</dbReference>
<dbReference type="FunFam" id="3.30.160.60:FF:000780">
    <property type="entry name" value="myc-associated zinc finger protein isoform X1"/>
    <property type="match status" value="1"/>
</dbReference>
<evidence type="ECO:0000256" key="1">
    <source>
        <dbReference type="ARBA" id="ARBA00004123"/>
    </source>
</evidence>
<evidence type="ECO:0000313" key="11">
    <source>
        <dbReference type="Proteomes" id="UP000515131"/>
    </source>
</evidence>
<dbReference type="GO" id="GO:0008270">
    <property type="term" value="F:zinc ion binding"/>
    <property type="evidence" value="ECO:0007669"/>
    <property type="project" value="UniProtKB-KW"/>
</dbReference>
<dbReference type="InterPro" id="IPR036236">
    <property type="entry name" value="Znf_C2H2_sf"/>
</dbReference>
<dbReference type="GO" id="GO:0005634">
    <property type="term" value="C:nucleus"/>
    <property type="evidence" value="ECO:0007669"/>
    <property type="project" value="UniProtKB-SubCell"/>
</dbReference>
<feature type="region of interest" description="Disordered" evidence="8">
    <location>
        <begin position="444"/>
        <end position="464"/>
    </location>
</feature>
<dbReference type="SMART" id="SM00355">
    <property type="entry name" value="ZnF_C2H2"/>
    <property type="match status" value="7"/>
</dbReference>
<dbReference type="InterPro" id="IPR000637">
    <property type="entry name" value="HMGI/Y_DNA-bd_CS"/>
</dbReference>
<dbReference type="Pfam" id="PF16637">
    <property type="entry name" value="zf-C2H2_assoc3"/>
    <property type="match status" value="1"/>
</dbReference>
<feature type="domain" description="C2H2-type" evidence="10">
    <location>
        <begin position="577"/>
        <end position="604"/>
    </location>
</feature>
<dbReference type="AlphaFoldDB" id="A0A6P6IMM2"/>
<dbReference type="CTD" id="23598"/>
<dbReference type="InterPro" id="IPR011333">
    <property type="entry name" value="SKP1/BTB/POZ_sf"/>
</dbReference>
<dbReference type="FunFam" id="3.30.160.60:FF:000147">
    <property type="entry name" value="POZ-, AT hook-, and zinc finger-containing protein 1"/>
    <property type="match status" value="1"/>
</dbReference>
<feature type="domain" description="BTB" evidence="9">
    <location>
        <begin position="242"/>
        <end position="324"/>
    </location>
</feature>
<name>A0A6P6IMM2_PUMCO</name>
<dbReference type="Pfam" id="PF00651">
    <property type="entry name" value="BTB"/>
    <property type="match status" value="1"/>
</dbReference>
<dbReference type="PROSITE" id="PS00354">
    <property type="entry name" value="HMGI_Y"/>
    <property type="match status" value="1"/>
</dbReference>
<dbReference type="PROSITE" id="PS50157">
    <property type="entry name" value="ZINC_FINGER_C2H2_2"/>
    <property type="match status" value="5"/>
</dbReference>
<dbReference type="FunFam" id="3.30.710.10:FF:000028">
    <property type="entry name" value="POZ-, AT hook-, and zinc finger-containing protein 1 isoform X4"/>
    <property type="match status" value="1"/>
</dbReference>
<dbReference type="InterPro" id="IPR013087">
    <property type="entry name" value="Znf_C2H2_type"/>
</dbReference>
<keyword evidence="6" id="KW-0539">Nucleus</keyword>
<dbReference type="SMART" id="SM00225">
    <property type="entry name" value="BTB"/>
    <property type="match status" value="1"/>
</dbReference>
<dbReference type="FunFam" id="3.30.160.60:FF:000513">
    <property type="entry name" value="POZ-, AT hook-, and zinc finger-containing protein 1 isoform X1"/>
    <property type="match status" value="1"/>
</dbReference>
<keyword evidence="11" id="KW-1185">Reference proteome</keyword>
<feature type="domain" description="C2H2-type" evidence="10">
    <location>
        <begin position="795"/>
        <end position="819"/>
    </location>
</feature>
<dbReference type="RefSeq" id="XP_025789362.1">
    <property type="nucleotide sequence ID" value="XM_025933577.1"/>
</dbReference>
<keyword evidence="5" id="KW-0862">Zinc</keyword>
<evidence type="ECO:0000256" key="5">
    <source>
        <dbReference type="ARBA" id="ARBA00022833"/>
    </source>
</evidence>
<dbReference type="Gene3D" id="3.30.710.10">
    <property type="entry name" value="Potassium Channel Kv1.1, Chain A"/>
    <property type="match status" value="1"/>
</dbReference>
<dbReference type="FunFam" id="3.30.160.60:FF:001107">
    <property type="entry name" value="POZ-, AT hook-, and zinc finger-containing protein 1 isoform X1"/>
    <property type="match status" value="1"/>
</dbReference>
<dbReference type="SUPFAM" id="SSF57667">
    <property type="entry name" value="beta-beta-alpha zinc fingers"/>
    <property type="match status" value="2"/>
</dbReference>
<dbReference type="GO" id="GO:0000981">
    <property type="term" value="F:DNA-binding transcription factor activity, RNA polymerase II-specific"/>
    <property type="evidence" value="ECO:0007669"/>
    <property type="project" value="TreeGrafter"/>
</dbReference>
<dbReference type="Gene3D" id="3.30.160.60">
    <property type="entry name" value="Classic Zinc Finger"/>
    <property type="match status" value="5"/>
</dbReference>
<feature type="domain" description="C2H2-type" evidence="10">
    <location>
        <begin position="905"/>
        <end position="928"/>
    </location>
</feature>
<reference evidence="12" key="1">
    <citation type="submission" date="2025-08" db="UniProtKB">
        <authorList>
            <consortium name="RefSeq"/>
        </authorList>
    </citation>
    <scope>IDENTIFICATION</scope>
    <source>
        <tissue evidence="12">Blood</tissue>
    </source>
</reference>